<feature type="transmembrane region" description="Helical" evidence="7">
    <location>
        <begin position="198"/>
        <end position="218"/>
    </location>
</feature>
<dbReference type="SUPFAM" id="SSF47384">
    <property type="entry name" value="Homodimeric domain of signal transducing histidine kinase"/>
    <property type="match status" value="1"/>
</dbReference>
<keyword evidence="7" id="KW-0472">Membrane</keyword>
<organism evidence="9 10">
    <name type="scientific">Cnuella takakiae</name>
    <dbReference type="NCBI Taxonomy" id="1302690"/>
    <lineage>
        <taxon>Bacteria</taxon>
        <taxon>Pseudomonadati</taxon>
        <taxon>Bacteroidota</taxon>
        <taxon>Chitinophagia</taxon>
        <taxon>Chitinophagales</taxon>
        <taxon>Chitinophagaceae</taxon>
        <taxon>Cnuella</taxon>
    </lineage>
</organism>
<dbReference type="STRING" id="1302690.BUE76_10260"/>
<keyword evidence="7" id="KW-0812">Transmembrane</keyword>
<name>A0A1M5ILB1_9BACT</name>
<gene>
    <name evidence="9" type="ORF">SAMN05444008_12442</name>
</gene>
<evidence type="ECO:0000259" key="8">
    <source>
        <dbReference type="PROSITE" id="PS50109"/>
    </source>
</evidence>
<dbReference type="PANTHER" id="PTHR43304">
    <property type="entry name" value="PHYTOCHROME-LIKE PROTEIN CPH1"/>
    <property type="match status" value="1"/>
</dbReference>
<evidence type="ECO:0000256" key="1">
    <source>
        <dbReference type="ARBA" id="ARBA00000085"/>
    </source>
</evidence>
<keyword evidence="6" id="KW-0175">Coiled coil</keyword>
<evidence type="ECO:0000256" key="6">
    <source>
        <dbReference type="SAM" id="Coils"/>
    </source>
</evidence>
<dbReference type="Gene3D" id="3.30.565.10">
    <property type="entry name" value="Histidine kinase-like ATPase, C-terminal domain"/>
    <property type="match status" value="1"/>
</dbReference>
<dbReference type="RefSeq" id="WP_143157468.1">
    <property type="nucleotide sequence ID" value="NZ_FQUO01000024.1"/>
</dbReference>
<dbReference type="InterPro" id="IPR036890">
    <property type="entry name" value="HATPase_C_sf"/>
</dbReference>
<dbReference type="InterPro" id="IPR003594">
    <property type="entry name" value="HATPase_dom"/>
</dbReference>
<evidence type="ECO:0000256" key="5">
    <source>
        <dbReference type="ARBA" id="ARBA00022777"/>
    </source>
</evidence>
<feature type="transmembrane region" description="Helical" evidence="7">
    <location>
        <begin position="26"/>
        <end position="50"/>
    </location>
</feature>
<dbReference type="SMART" id="SM00387">
    <property type="entry name" value="HATPase_c"/>
    <property type="match status" value="1"/>
</dbReference>
<dbReference type="InterPro" id="IPR004358">
    <property type="entry name" value="Sig_transdc_His_kin-like_C"/>
</dbReference>
<comment type="catalytic activity">
    <reaction evidence="1">
        <text>ATP + protein L-histidine = ADP + protein N-phospho-L-histidine.</text>
        <dbReference type="EC" id="2.7.13.3"/>
    </reaction>
</comment>
<evidence type="ECO:0000256" key="3">
    <source>
        <dbReference type="ARBA" id="ARBA00022553"/>
    </source>
</evidence>
<dbReference type="PRINTS" id="PR00344">
    <property type="entry name" value="BCTRLSENSOR"/>
</dbReference>
<dbReference type="Pfam" id="PF02518">
    <property type="entry name" value="HATPase_c"/>
    <property type="match status" value="1"/>
</dbReference>
<sequence length="484" mass="55948">MELVTQEQNQTLRPRKMQQDARTIRTIFFITISVLLVIPILLYLAILNFIESYNWVNHTWEVEYKVQRYFSGVKFSESAARAYLLTGDSTYLADKKKFEAALPQYTYNLKYLISDNPEQVVNMHRLDSMVHLRLARLDSTLEMYRKGVPMAVLEHRMAGGRRMMMMTEQLANEMFRVESELLTKREQDRDRYIRFLPIYLVALTIVLLMVVVFIFLSLQRQLKERERMQQQLEEQNRDLLEQKLALENTNEELESFNYIASHDLKEPLRKILTFSSMLQKQEQQQLSERGNFNLHKLISAAQRMQLLLEDLLAYTRLGSDTNPSVPVDLNEVARQVQENLAEQITQSHAQVTVHPLPVVTGIAFQLNQLFENLLSNALKYRRSDIAPQIEISCSTVAAANLPAPAHPNHTQYFHIAVADNGMGFPQEFAHKLFQLFSRLHNNKEISGTGIGLTICKKVVENHQGFITAESKSDCGATFHIFLPQ</sequence>
<keyword evidence="10" id="KW-1185">Reference proteome</keyword>
<evidence type="ECO:0000256" key="2">
    <source>
        <dbReference type="ARBA" id="ARBA00012438"/>
    </source>
</evidence>
<reference evidence="9 10" key="1">
    <citation type="submission" date="2016-11" db="EMBL/GenBank/DDBJ databases">
        <authorList>
            <person name="Jaros S."/>
            <person name="Januszkiewicz K."/>
            <person name="Wedrychowicz H."/>
        </authorList>
    </citation>
    <scope>NUCLEOTIDE SEQUENCE [LARGE SCALE GENOMIC DNA]</scope>
    <source>
        <strain evidence="9 10">DSM 26897</strain>
    </source>
</reference>
<evidence type="ECO:0000256" key="4">
    <source>
        <dbReference type="ARBA" id="ARBA00022679"/>
    </source>
</evidence>
<dbReference type="Pfam" id="PF05227">
    <property type="entry name" value="CHASE3"/>
    <property type="match status" value="1"/>
</dbReference>
<evidence type="ECO:0000313" key="10">
    <source>
        <dbReference type="Proteomes" id="UP000184368"/>
    </source>
</evidence>
<accession>A0A1M5ILB1</accession>
<dbReference type="InterPro" id="IPR003661">
    <property type="entry name" value="HisK_dim/P_dom"/>
</dbReference>
<dbReference type="CDD" id="cd00082">
    <property type="entry name" value="HisKA"/>
    <property type="match status" value="1"/>
</dbReference>
<dbReference type="CDD" id="cd19410">
    <property type="entry name" value="HK9-like_sensor"/>
    <property type="match status" value="1"/>
</dbReference>
<feature type="domain" description="Histidine kinase" evidence="8">
    <location>
        <begin position="259"/>
        <end position="484"/>
    </location>
</feature>
<dbReference type="GO" id="GO:0000155">
    <property type="term" value="F:phosphorelay sensor kinase activity"/>
    <property type="evidence" value="ECO:0007669"/>
    <property type="project" value="InterPro"/>
</dbReference>
<dbReference type="PROSITE" id="PS50109">
    <property type="entry name" value="HIS_KIN"/>
    <property type="match status" value="1"/>
</dbReference>
<keyword evidence="5 9" id="KW-0418">Kinase</keyword>
<dbReference type="Pfam" id="PF00512">
    <property type="entry name" value="HisKA"/>
    <property type="match status" value="1"/>
</dbReference>
<dbReference type="InterPro" id="IPR005467">
    <property type="entry name" value="His_kinase_dom"/>
</dbReference>
<evidence type="ECO:0000313" key="9">
    <source>
        <dbReference type="EMBL" id="SHG29118.1"/>
    </source>
</evidence>
<dbReference type="OrthoDB" id="9124519at2"/>
<proteinExistence type="predicted"/>
<dbReference type="FunFam" id="3.30.565.10:FF:000006">
    <property type="entry name" value="Sensor histidine kinase WalK"/>
    <property type="match status" value="1"/>
</dbReference>
<dbReference type="SMART" id="SM00388">
    <property type="entry name" value="HisKA"/>
    <property type="match status" value="1"/>
</dbReference>
<dbReference type="PANTHER" id="PTHR43304:SF1">
    <property type="entry name" value="PAC DOMAIN-CONTAINING PROTEIN"/>
    <property type="match status" value="1"/>
</dbReference>
<dbReference type="InterPro" id="IPR036097">
    <property type="entry name" value="HisK_dim/P_sf"/>
</dbReference>
<dbReference type="Gene3D" id="1.10.287.130">
    <property type="match status" value="1"/>
</dbReference>
<dbReference type="InterPro" id="IPR007891">
    <property type="entry name" value="CHASE3"/>
</dbReference>
<dbReference type="EMBL" id="FQUO01000024">
    <property type="protein sequence ID" value="SHG29118.1"/>
    <property type="molecule type" value="Genomic_DNA"/>
</dbReference>
<keyword evidence="3" id="KW-0597">Phosphoprotein</keyword>
<dbReference type="AlphaFoldDB" id="A0A1M5ILB1"/>
<dbReference type="Proteomes" id="UP000184368">
    <property type="component" value="Unassembled WGS sequence"/>
</dbReference>
<keyword evidence="4" id="KW-0808">Transferase</keyword>
<keyword evidence="7" id="KW-1133">Transmembrane helix</keyword>
<protein>
    <recommendedName>
        <fullName evidence="2">histidine kinase</fullName>
        <ecNumber evidence="2">2.7.13.3</ecNumber>
    </recommendedName>
</protein>
<feature type="coiled-coil region" evidence="6">
    <location>
        <begin position="215"/>
        <end position="256"/>
    </location>
</feature>
<dbReference type="EC" id="2.7.13.3" evidence="2"/>
<dbReference type="SUPFAM" id="SSF55874">
    <property type="entry name" value="ATPase domain of HSP90 chaperone/DNA topoisomerase II/histidine kinase"/>
    <property type="match status" value="1"/>
</dbReference>
<evidence type="ECO:0000256" key="7">
    <source>
        <dbReference type="SAM" id="Phobius"/>
    </source>
</evidence>
<dbReference type="InterPro" id="IPR052162">
    <property type="entry name" value="Sensor_kinase/Photoreceptor"/>
</dbReference>